<accession>A0A369UTU0</accession>
<evidence type="ECO:0000313" key="1">
    <source>
        <dbReference type="EMBL" id="RDD83465.1"/>
    </source>
</evidence>
<dbReference type="AlphaFoldDB" id="A0A369UTU0"/>
<proteinExistence type="predicted"/>
<reference evidence="1 2" key="1">
    <citation type="submission" date="2018-07" db="EMBL/GenBank/DDBJ databases">
        <title>Dyella tabacisoli L4-6T, whole genome shotgun sequence.</title>
        <authorList>
            <person name="Zhou X.-K."/>
            <person name="Li W.-J."/>
            <person name="Duan Y.-Q."/>
        </authorList>
    </citation>
    <scope>NUCLEOTIDE SEQUENCE [LARGE SCALE GENOMIC DNA]</scope>
    <source>
        <strain evidence="1 2">L4-6</strain>
    </source>
</reference>
<sequence length="67" mass="7803">MCGKLCRARVKFMARLDRTPALPYKQGRELTEASFFAHPCLPWRQKQRLGCGLGFIIWGLFFIRSDL</sequence>
<comment type="caution">
    <text evidence="1">The sequence shown here is derived from an EMBL/GenBank/DDBJ whole genome shotgun (WGS) entry which is preliminary data.</text>
</comment>
<name>A0A369UTU0_9GAMM</name>
<dbReference type="EMBL" id="QQAH01000001">
    <property type="protein sequence ID" value="RDD83465.1"/>
    <property type="molecule type" value="Genomic_DNA"/>
</dbReference>
<gene>
    <name evidence="1" type="ORF">DVJ77_02480</name>
</gene>
<evidence type="ECO:0000313" key="2">
    <source>
        <dbReference type="Proteomes" id="UP000253782"/>
    </source>
</evidence>
<organism evidence="1 2">
    <name type="scientific">Dyella tabacisoli</name>
    <dbReference type="NCBI Taxonomy" id="2282381"/>
    <lineage>
        <taxon>Bacteria</taxon>
        <taxon>Pseudomonadati</taxon>
        <taxon>Pseudomonadota</taxon>
        <taxon>Gammaproteobacteria</taxon>
        <taxon>Lysobacterales</taxon>
        <taxon>Rhodanobacteraceae</taxon>
        <taxon>Dyella</taxon>
    </lineage>
</organism>
<protein>
    <submittedName>
        <fullName evidence="1">Uncharacterized protein</fullName>
    </submittedName>
</protein>
<dbReference type="Proteomes" id="UP000253782">
    <property type="component" value="Unassembled WGS sequence"/>
</dbReference>
<keyword evidence="2" id="KW-1185">Reference proteome</keyword>